<name>A0A9P7VHQ7_9AGAR</name>
<dbReference type="OrthoDB" id="3039865at2759"/>
<protein>
    <submittedName>
        <fullName evidence="5">Uncharacterized protein</fullName>
    </submittedName>
</protein>
<dbReference type="Proteomes" id="UP000812287">
    <property type="component" value="Unassembled WGS sequence"/>
</dbReference>
<organism evidence="5 6">
    <name type="scientific">Guyanagaster necrorhizus</name>
    <dbReference type="NCBI Taxonomy" id="856835"/>
    <lineage>
        <taxon>Eukaryota</taxon>
        <taxon>Fungi</taxon>
        <taxon>Dikarya</taxon>
        <taxon>Basidiomycota</taxon>
        <taxon>Agaricomycotina</taxon>
        <taxon>Agaricomycetes</taxon>
        <taxon>Agaricomycetidae</taxon>
        <taxon>Agaricales</taxon>
        <taxon>Marasmiineae</taxon>
        <taxon>Physalacriaceae</taxon>
        <taxon>Guyanagaster</taxon>
    </lineage>
</organism>
<evidence type="ECO:0000313" key="5">
    <source>
        <dbReference type="EMBL" id="KAG7440770.1"/>
    </source>
</evidence>
<dbReference type="InterPro" id="IPR005828">
    <property type="entry name" value="MFS_sugar_transport-like"/>
</dbReference>
<dbReference type="InterPro" id="IPR036259">
    <property type="entry name" value="MFS_trans_sf"/>
</dbReference>
<dbReference type="GO" id="GO:0022857">
    <property type="term" value="F:transmembrane transporter activity"/>
    <property type="evidence" value="ECO:0007669"/>
    <property type="project" value="InterPro"/>
</dbReference>
<proteinExistence type="predicted"/>
<dbReference type="Pfam" id="PF00083">
    <property type="entry name" value="Sugar_tr"/>
    <property type="match status" value="1"/>
</dbReference>
<dbReference type="GO" id="GO:0016020">
    <property type="term" value="C:membrane"/>
    <property type="evidence" value="ECO:0007669"/>
    <property type="project" value="UniProtKB-SubCell"/>
</dbReference>
<keyword evidence="4" id="KW-0472">Membrane</keyword>
<dbReference type="Gene3D" id="1.20.1250.20">
    <property type="entry name" value="MFS general substrate transporter like domains"/>
    <property type="match status" value="1"/>
</dbReference>
<evidence type="ECO:0000256" key="3">
    <source>
        <dbReference type="ARBA" id="ARBA00022989"/>
    </source>
</evidence>
<keyword evidence="3" id="KW-1133">Transmembrane helix</keyword>
<evidence type="ECO:0000256" key="1">
    <source>
        <dbReference type="ARBA" id="ARBA00004370"/>
    </source>
</evidence>
<evidence type="ECO:0000313" key="6">
    <source>
        <dbReference type="Proteomes" id="UP000812287"/>
    </source>
</evidence>
<evidence type="ECO:0000256" key="2">
    <source>
        <dbReference type="ARBA" id="ARBA00022692"/>
    </source>
</evidence>
<evidence type="ECO:0000256" key="4">
    <source>
        <dbReference type="ARBA" id="ARBA00023136"/>
    </source>
</evidence>
<keyword evidence="2" id="KW-0812">Transmembrane</keyword>
<dbReference type="GeneID" id="66109687"/>
<comment type="caution">
    <text evidence="5">The sequence shown here is derived from an EMBL/GenBank/DDBJ whole genome shotgun (WGS) entry which is preliminary data.</text>
</comment>
<gene>
    <name evidence="5" type="ORF">BT62DRAFT_937745</name>
</gene>
<dbReference type="EMBL" id="MU250567">
    <property type="protein sequence ID" value="KAG7440770.1"/>
    <property type="molecule type" value="Genomic_DNA"/>
</dbReference>
<keyword evidence="6" id="KW-1185">Reference proteome</keyword>
<sequence length="54" mass="6284">RYRHPFQWQNVWKILFGVQLAPSSIMTFGLLTIKESPRWLASVNRKDGALKNLA</sequence>
<dbReference type="AlphaFoldDB" id="A0A9P7VHQ7"/>
<reference evidence="5" key="1">
    <citation type="submission" date="2020-11" db="EMBL/GenBank/DDBJ databases">
        <title>Adaptations for nitrogen fixation in a non-lichenized fungal sporocarp promotes dispersal by wood-feeding termites.</title>
        <authorList>
            <consortium name="DOE Joint Genome Institute"/>
            <person name="Koch R.A."/>
            <person name="Yoon G."/>
            <person name="Arayal U."/>
            <person name="Lail K."/>
            <person name="Amirebrahimi M."/>
            <person name="Labutti K."/>
            <person name="Lipzen A."/>
            <person name="Riley R."/>
            <person name="Barry K."/>
            <person name="Henrissat B."/>
            <person name="Grigoriev I.V."/>
            <person name="Herr J.R."/>
            <person name="Aime M.C."/>
        </authorList>
    </citation>
    <scope>NUCLEOTIDE SEQUENCE</scope>
    <source>
        <strain evidence="5">MCA 3950</strain>
    </source>
</reference>
<accession>A0A9P7VHQ7</accession>
<feature type="non-terminal residue" evidence="5">
    <location>
        <position position="1"/>
    </location>
</feature>
<comment type="subcellular location">
    <subcellularLocation>
        <location evidence="1">Membrane</location>
    </subcellularLocation>
</comment>
<dbReference type="RefSeq" id="XP_043034270.1">
    <property type="nucleotide sequence ID" value="XM_043187390.1"/>
</dbReference>